<dbReference type="EMBL" id="QGKV02001507">
    <property type="protein sequence ID" value="KAF3533865.1"/>
    <property type="molecule type" value="Genomic_DNA"/>
</dbReference>
<keyword evidence="3" id="KW-1185">Reference proteome</keyword>
<reference evidence="2 3" key="1">
    <citation type="journal article" date="2020" name="BMC Genomics">
        <title>Intraspecific diversification of the crop wild relative Brassica cretica Lam. using demographic model selection.</title>
        <authorList>
            <person name="Kioukis A."/>
            <person name="Michalopoulou V.A."/>
            <person name="Briers L."/>
            <person name="Pirintsos S."/>
            <person name="Studholme D.J."/>
            <person name="Pavlidis P."/>
            <person name="Sarris P.F."/>
        </authorList>
    </citation>
    <scope>NUCLEOTIDE SEQUENCE [LARGE SCALE GENOMIC DNA]</scope>
    <source>
        <strain evidence="3">cv. PFS-1207/04</strain>
    </source>
</reference>
<evidence type="ECO:0000313" key="3">
    <source>
        <dbReference type="Proteomes" id="UP000266723"/>
    </source>
</evidence>
<dbReference type="Proteomes" id="UP000266723">
    <property type="component" value="Unassembled WGS sequence"/>
</dbReference>
<feature type="region of interest" description="Disordered" evidence="1">
    <location>
        <begin position="63"/>
        <end position="115"/>
    </location>
</feature>
<gene>
    <name evidence="2" type="ORF">DY000_02042959</name>
</gene>
<evidence type="ECO:0000256" key="1">
    <source>
        <dbReference type="SAM" id="MobiDB-lite"/>
    </source>
</evidence>
<name>A0ABQ7BNZ2_BRACR</name>
<protein>
    <submittedName>
        <fullName evidence="2">Uncharacterized protein</fullName>
    </submittedName>
</protein>
<sequence>MPLGLSRTRREGAPELQLREDRVEVPVGSRQFLLARQQPGFFGVQSGNHVAFKQVDLVQASLDARQSQNRTEQPSSSGERENHPSKQQSSTLLGSEFHAGDDGLRKPCSSSLSSA</sequence>
<organism evidence="2 3">
    <name type="scientific">Brassica cretica</name>
    <name type="common">Mustard</name>
    <dbReference type="NCBI Taxonomy" id="69181"/>
    <lineage>
        <taxon>Eukaryota</taxon>
        <taxon>Viridiplantae</taxon>
        <taxon>Streptophyta</taxon>
        <taxon>Embryophyta</taxon>
        <taxon>Tracheophyta</taxon>
        <taxon>Spermatophyta</taxon>
        <taxon>Magnoliopsida</taxon>
        <taxon>eudicotyledons</taxon>
        <taxon>Gunneridae</taxon>
        <taxon>Pentapetalae</taxon>
        <taxon>rosids</taxon>
        <taxon>malvids</taxon>
        <taxon>Brassicales</taxon>
        <taxon>Brassicaceae</taxon>
        <taxon>Brassiceae</taxon>
        <taxon>Brassica</taxon>
    </lineage>
</organism>
<comment type="caution">
    <text evidence="2">The sequence shown here is derived from an EMBL/GenBank/DDBJ whole genome shotgun (WGS) entry which is preliminary data.</text>
</comment>
<proteinExistence type="predicted"/>
<accession>A0ABQ7BNZ2</accession>
<feature type="compositionally biased region" description="Polar residues" evidence="1">
    <location>
        <begin position="64"/>
        <end position="77"/>
    </location>
</feature>
<evidence type="ECO:0000313" key="2">
    <source>
        <dbReference type="EMBL" id="KAF3533865.1"/>
    </source>
</evidence>